<reference evidence="2 3" key="1">
    <citation type="submission" date="2018-06" db="EMBL/GenBank/DDBJ databases">
        <title>Genomic Encyclopedia of Archaeal and Bacterial Type Strains, Phase II (KMG-II): from individual species to whole genera.</title>
        <authorList>
            <person name="Goeker M."/>
        </authorList>
    </citation>
    <scope>NUCLEOTIDE SEQUENCE [LARGE SCALE GENOMIC DNA]</scope>
    <source>
        <strain evidence="2 3">KACC 16626</strain>
    </source>
</reference>
<evidence type="ECO:0000313" key="2">
    <source>
        <dbReference type="EMBL" id="PYF07549.1"/>
    </source>
</evidence>
<evidence type="ECO:0000313" key="3">
    <source>
        <dbReference type="Proteomes" id="UP000247416"/>
    </source>
</evidence>
<name>A0A318U6H8_9BACL</name>
<accession>A0A318U6H8</accession>
<dbReference type="EMBL" id="QJTJ01000004">
    <property type="protein sequence ID" value="PYF07549.1"/>
    <property type="molecule type" value="Genomic_DNA"/>
</dbReference>
<organism evidence="2 3">
    <name type="scientific">Ureibacillus chungkukjangi</name>
    <dbReference type="NCBI Taxonomy" id="1202712"/>
    <lineage>
        <taxon>Bacteria</taxon>
        <taxon>Bacillati</taxon>
        <taxon>Bacillota</taxon>
        <taxon>Bacilli</taxon>
        <taxon>Bacillales</taxon>
        <taxon>Caryophanaceae</taxon>
        <taxon>Ureibacillus</taxon>
    </lineage>
</organism>
<feature type="transmembrane region" description="Helical" evidence="1">
    <location>
        <begin position="35"/>
        <end position="60"/>
    </location>
</feature>
<keyword evidence="1" id="KW-0472">Membrane</keyword>
<keyword evidence="3" id="KW-1185">Reference proteome</keyword>
<sequence length="134" mass="15203">MLPFELLATWYCRKHWLYATVKADERSRLSQCLALFYRSGSCSLPIVAIISFMLPFWLLLAPDCRNQQFYSTFLALARSLSSQSTALSYHPCSCSCSCPPALILTLTLPHAIKCSLFPSPSQKNDKILLKEFCR</sequence>
<keyword evidence="1" id="KW-0812">Transmembrane</keyword>
<comment type="caution">
    <text evidence="2">The sequence shown here is derived from an EMBL/GenBank/DDBJ whole genome shotgun (WGS) entry which is preliminary data.</text>
</comment>
<evidence type="ECO:0000256" key="1">
    <source>
        <dbReference type="SAM" id="Phobius"/>
    </source>
</evidence>
<dbReference type="Proteomes" id="UP000247416">
    <property type="component" value="Unassembled WGS sequence"/>
</dbReference>
<gene>
    <name evidence="2" type="ORF">BJ095_10457</name>
</gene>
<protein>
    <submittedName>
        <fullName evidence="2">Uncharacterized protein</fullName>
    </submittedName>
</protein>
<proteinExistence type="predicted"/>
<dbReference type="AlphaFoldDB" id="A0A318U6H8"/>
<keyword evidence="1" id="KW-1133">Transmembrane helix</keyword>